<name>A0ABV8LS59_9ACTN</name>
<gene>
    <name evidence="1" type="ORF">ACFOZ4_21450</name>
</gene>
<protein>
    <submittedName>
        <fullName evidence="1">Uncharacterized protein</fullName>
    </submittedName>
</protein>
<accession>A0ABV8LS59</accession>
<proteinExistence type="predicted"/>
<dbReference type="EMBL" id="JBHSAY010000010">
    <property type="protein sequence ID" value="MFC4133182.1"/>
    <property type="molecule type" value="Genomic_DNA"/>
</dbReference>
<evidence type="ECO:0000313" key="1">
    <source>
        <dbReference type="EMBL" id="MFC4133182.1"/>
    </source>
</evidence>
<dbReference type="RefSeq" id="WP_253761009.1">
    <property type="nucleotide sequence ID" value="NZ_JAMZDZ010000001.1"/>
</dbReference>
<organism evidence="1 2">
    <name type="scientific">Hamadaea flava</name>
    <dbReference type="NCBI Taxonomy" id="1742688"/>
    <lineage>
        <taxon>Bacteria</taxon>
        <taxon>Bacillati</taxon>
        <taxon>Actinomycetota</taxon>
        <taxon>Actinomycetes</taxon>
        <taxon>Micromonosporales</taxon>
        <taxon>Micromonosporaceae</taxon>
        <taxon>Hamadaea</taxon>
    </lineage>
</organism>
<reference evidence="2" key="1">
    <citation type="journal article" date="2019" name="Int. J. Syst. Evol. Microbiol.">
        <title>The Global Catalogue of Microorganisms (GCM) 10K type strain sequencing project: providing services to taxonomists for standard genome sequencing and annotation.</title>
        <authorList>
            <consortium name="The Broad Institute Genomics Platform"/>
            <consortium name="The Broad Institute Genome Sequencing Center for Infectious Disease"/>
            <person name="Wu L."/>
            <person name="Ma J."/>
        </authorList>
    </citation>
    <scope>NUCLEOTIDE SEQUENCE [LARGE SCALE GENOMIC DNA]</scope>
    <source>
        <strain evidence="2">CGMCC 4.7289</strain>
    </source>
</reference>
<evidence type="ECO:0000313" key="2">
    <source>
        <dbReference type="Proteomes" id="UP001595816"/>
    </source>
</evidence>
<dbReference type="Proteomes" id="UP001595816">
    <property type="component" value="Unassembled WGS sequence"/>
</dbReference>
<sequence length="85" mass="9276">MAENNAAPWTMRVHPAEVAACRGTIHFDVRPGQWADPELVDLLAPPIVVRAHLGNGRHRASEALAQRIPHYVPTWRDLAGALAPA</sequence>
<comment type="caution">
    <text evidence="1">The sequence shown here is derived from an EMBL/GenBank/DDBJ whole genome shotgun (WGS) entry which is preliminary data.</text>
</comment>
<keyword evidence="2" id="KW-1185">Reference proteome</keyword>